<dbReference type="CDD" id="cd00077">
    <property type="entry name" value="HDc"/>
    <property type="match status" value="1"/>
</dbReference>
<protein>
    <recommendedName>
        <fullName evidence="2">Deoxyguanosinetriphosphate triphosphohydrolase-like protein</fullName>
    </recommendedName>
</protein>
<gene>
    <name evidence="4" type="ORF">JIR001_11780</name>
</gene>
<sequence length="431" mass="49832">MWLSDAPNRLYGSTDWERRFSQPKRSAREPRDEFERDYGRIVHSAAFRRMQSKTQVIGTGVSDFPRTRLTHSMEVAQIARGIAIALNQHSPLLQPDRKIDTSLIEAAALAHDLGHPPFGHQGERALDACMREHGGFESNAHTFRLLTRLEGKPPEGLNVTRALLLSILKYPIVYDDACNPQATSFPPKAGLFVEDREAFEWVLRPFNDDDLAHFLQTERSDKDRHVRTVNRTLECSIIEIADDIAYATHDLEDALNLRMVDVEPIRQLIERDQLHEVYPGLKKAVDVLRDLRPREDDFKSKLKHMFAYLIDAFVRNVQLRQVPDVTSDRLRWTADLPDELRRLCADLKTLVKNEVIESDTVQTVEWKGQYIVRKLFEAFLQEPKLLPKKDRQLAEEGNRERVVCDHIAGMTDSYAWKTYAKLYGISQRFFD</sequence>
<dbReference type="RefSeq" id="WP_212774631.1">
    <property type="nucleotide sequence ID" value="NZ_AP024601.1"/>
</dbReference>
<dbReference type="PANTHER" id="PTHR11373">
    <property type="entry name" value="DEOXYNUCLEOSIDE TRIPHOSPHATE TRIPHOSPHOHYDROLASE"/>
    <property type="match status" value="1"/>
</dbReference>
<dbReference type="GO" id="GO:0008832">
    <property type="term" value="F:dGTPase activity"/>
    <property type="evidence" value="ECO:0007669"/>
    <property type="project" value="TreeGrafter"/>
</dbReference>
<dbReference type="AlphaFoldDB" id="A0A8D5UE06"/>
<accession>A0A8D5UE06</accession>
<evidence type="ECO:0000313" key="5">
    <source>
        <dbReference type="Proteomes" id="UP000677436"/>
    </source>
</evidence>
<dbReference type="Proteomes" id="UP000677436">
    <property type="component" value="Chromosome"/>
</dbReference>
<evidence type="ECO:0000256" key="2">
    <source>
        <dbReference type="HAMAP-Rule" id="MF_01212"/>
    </source>
</evidence>
<dbReference type="Pfam" id="PF01966">
    <property type="entry name" value="HD"/>
    <property type="match status" value="1"/>
</dbReference>
<dbReference type="NCBIfam" id="TIGR01353">
    <property type="entry name" value="dGTP_triPase"/>
    <property type="match status" value="1"/>
</dbReference>
<comment type="similarity">
    <text evidence="2">Belongs to the dGTPase family. Type 2 subfamily.</text>
</comment>
<feature type="domain" description="HD" evidence="3">
    <location>
        <begin position="68"/>
        <end position="247"/>
    </location>
</feature>
<evidence type="ECO:0000259" key="3">
    <source>
        <dbReference type="PROSITE" id="PS51831"/>
    </source>
</evidence>
<keyword evidence="5" id="KW-1185">Reference proteome</keyword>
<dbReference type="SMART" id="SM00471">
    <property type="entry name" value="HDc"/>
    <property type="match status" value="1"/>
</dbReference>
<name>A0A8D5UE06_9BACL</name>
<dbReference type="InterPro" id="IPR006674">
    <property type="entry name" value="HD_domain"/>
</dbReference>
<dbReference type="NCBIfam" id="NF003701">
    <property type="entry name" value="PRK05318.1"/>
    <property type="match status" value="1"/>
</dbReference>
<dbReference type="Pfam" id="PF13286">
    <property type="entry name" value="HD_assoc"/>
    <property type="match status" value="1"/>
</dbReference>
<organism evidence="4 5">
    <name type="scientific">Polycladomyces abyssicola</name>
    <dbReference type="NCBI Taxonomy" id="1125966"/>
    <lineage>
        <taxon>Bacteria</taxon>
        <taxon>Bacillati</taxon>
        <taxon>Bacillota</taxon>
        <taxon>Bacilli</taxon>
        <taxon>Bacillales</taxon>
        <taxon>Thermoactinomycetaceae</taxon>
        <taxon>Polycladomyces</taxon>
    </lineage>
</organism>
<evidence type="ECO:0000313" key="4">
    <source>
        <dbReference type="EMBL" id="BCU81395.1"/>
    </source>
</evidence>
<dbReference type="SUPFAM" id="SSF109604">
    <property type="entry name" value="HD-domain/PDEase-like"/>
    <property type="match status" value="1"/>
</dbReference>
<dbReference type="GO" id="GO:0006203">
    <property type="term" value="P:dGTP catabolic process"/>
    <property type="evidence" value="ECO:0007669"/>
    <property type="project" value="TreeGrafter"/>
</dbReference>
<dbReference type="PANTHER" id="PTHR11373:SF32">
    <property type="entry name" value="DEOXYGUANOSINETRIPHOSPHATE TRIPHOSPHOHYDROLASE"/>
    <property type="match status" value="1"/>
</dbReference>
<dbReference type="PROSITE" id="PS51831">
    <property type="entry name" value="HD"/>
    <property type="match status" value="1"/>
</dbReference>
<proteinExistence type="inferred from homology"/>
<dbReference type="EMBL" id="AP024601">
    <property type="protein sequence ID" value="BCU81395.1"/>
    <property type="molecule type" value="Genomic_DNA"/>
</dbReference>
<reference evidence="4" key="1">
    <citation type="journal article" date="2013" name="Int. J. Syst. Evol. Microbiol.">
        <title>Polycladomyces abyssicola gen. nov., sp. nov., a thermophilic filamentous bacterium isolated from hemipelagic sediment.</title>
        <authorList>
            <person name="Tsubouchi T."/>
            <person name="Shimane Y."/>
            <person name="Mori K."/>
            <person name="Usui K."/>
            <person name="Hiraki T."/>
            <person name="Tame A."/>
            <person name="Uematsu K."/>
            <person name="Maruyama T."/>
            <person name="Hatada Y."/>
        </authorList>
    </citation>
    <scope>NUCLEOTIDE SEQUENCE</scope>
    <source>
        <strain evidence="4">JIR-001</strain>
    </source>
</reference>
<dbReference type="InterPro" id="IPR003607">
    <property type="entry name" value="HD/PDEase_dom"/>
</dbReference>
<dbReference type="InterPro" id="IPR026875">
    <property type="entry name" value="PHydrolase_assoc_dom"/>
</dbReference>
<dbReference type="InterPro" id="IPR050135">
    <property type="entry name" value="dGTPase-like"/>
</dbReference>
<reference evidence="4" key="2">
    <citation type="journal article" date="2021" name="Microbiol. Resour. Announc.">
        <title>Complete Genome Sequence of Polycladomyces abyssicola JIR-001T, Isolated from Hemipelagic Sediment in Deep Seawater.</title>
        <authorList>
            <person name="Tsubouchi T."/>
            <person name="Kaneko Y."/>
        </authorList>
    </citation>
    <scope>NUCLEOTIDE SEQUENCE</scope>
    <source>
        <strain evidence="4">JIR-001</strain>
    </source>
</reference>
<keyword evidence="1 2" id="KW-0378">Hydrolase</keyword>
<evidence type="ECO:0000256" key="1">
    <source>
        <dbReference type="ARBA" id="ARBA00022801"/>
    </source>
</evidence>
<dbReference type="InterPro" id="IPR006261">
    <property type="entry name" value="dGTPase"/>
</dbReference>
<dbReference type="InterPro" id="IPR023023">
    <property type="entry name" value="dNTPase_2"/>
</dbReference>
<dbReference type="Gene3D" id="1.10.3210.10">
    <property type="entry name" value="Hypothetical protein af1432"/>
    <property type="match status" value="1"/>
</dbReference>
<dbReference type="KEGG" id="pabs:JIR001_11780"/>
<dbReference type="HAMAP" id="MF_01212">
    <property type="entry name" value="dGTPase_type2"/>
    <property type="match status" value="1"/>
</dbReference>
<dbReference type="NCBIfam" id="NF041026">
    <property type="entry name" value="antiphage_dGTPase"/>
    <property type="match status" value="1"/>
</dbReference>